<evidence type="ECO:0000313" key="2">
    <source>
        <dbReference type="Proteomes" id="UP000316621"/>
    </source>
</evidence>
<name>A0A4Y7J9L6_PAPSO</name>
<evidence type="ECO:0000313" key="1">
    <source>
        <dbReference type="EMBL" id="RZC56468.1"/>
    </source>
</evidence>
<dbReference type="AlphaFoldDB" id="A0A4Y7J9L6"/>
<protein>
    <submittedName>
        <fullName evidence="1">Uncharacterized protein</fullName>
    </submittedName>
</protein>
<organism evidence="1 2">
    <name type="scientific">Papaver somniferum</name>
    <name type="common">Opium poppy</name>
    <dbReference type="NCBI Taxonomy" id="3469"/>
    <lineage>
        <taxon>Eukaryota</taxon>
        <taxon>Viridiplantae</taxon>
        <taxon>Streptophyta</taxon>
        <taxon>Embryophyta</taxon>
        <taxon>Tracheophyta</taxon>
        <taxon>Spermatophyta</taxon>
        <taxon>Magnoliopsida</taxon>
        <taxon>Ranunculales</taxon>
        <taxon>Papaveraceae</taxon>
        <taxon>Papaveroideae</taxon>
        <taxon>Papaver</taxon>
    </lineage>
</organism>
<accession>A0A4Y7J9L6</accession>
<gene>
    <name evidence="1" type="ORF">C5167_015321</name>
</gene>
<dbReference type="Proteomes" id="UP000316621">
    <property type="component" value="Chromosome 3"/>
</dbReference>
<reference evidence="1 2" key="1">
    <citation type="journal article" date="2018" name="Science">
        <title>The opium poppy genome and morphinan production.</title>
        <authorList>
            <person name="Guo L."/>
            <person name="Winzer T."/>
            <person name="Yang X."/>
            <person name="Li Y."/>
            <person name="Ning Z."/>
            <person name="He Z."/>
            <person name="Teodor R."/>
            <person name="Lu Y."/>
            <person name="Bowser T.A."/>
            <person name="Graham I.A."/>
            <person name="Ye K."/>
        </authorList>
    </citation>
    <scope>NUCLEOTIDE SEQUENCE [LARGE SCALE GENOMIC DNA]</scope>
    <source>
        <strain evidence="2">cv. HN1</strain>
        <tissue evidence="1">Leaves</tissue>
    </source>
</reference>
<sequence>MEDELRAQFKFEMSQCRITTLPLILRSTKKCYLLSLRRNTTSAEKPSYKEAGTKVRWPAFSQLCSIDHASLQLHHSLAVTTAAT</sequence>
<proteinExistence type="predicted"/>
<dbReference type="Gramene" id="RZC56468">
    <property type="protein sequence ID" value="RZC56468"/>
    <property type="gene ID" value="C5167_015321"/>
</dbReference>
<dbReference type="EMBL" id="CM010717">
    <property type="protein sequence ID" value="RZC56468.1"/>
    <property type="molecule type" value="Genomic_DNA"/>
</dbReference>
<keyword evidence="2" id="KW-1185">Reference proteome</keyword>